<keyword evidence="2" id="KW-1185">Reference proteome</keyword>
<dbReference type="EMBL" id="PDCK01000041">
    <property type="protein sequence ID" value="PRQ44822.1"/>
    <property type="molecule type" value="Genomic_DNA"/>
</dbReference>
<evidence type="ECO:0000313" key="2">
    <source>
        <dbReference type="Proteomes" id="UP000238479"/>
    </source>
</evidence>
<name>A0A2P6REF9_ROSCH</name>
<dbReference type="Proteomes" id="UP000238479">
    <property type="component" value="Chromosome 3"/>
</dbReference>
<gene>
    <name evidence="1" type="ORF">RchiOBHm_Chr3g0483471</name>
</gene>
<dbReference type="Gramene" id="PRQ44822">
    <property type="protein sequence ID" value="PRQ44822"/>
    <property type="gene ID" value="RchiOBHm_Chr3g0483471"/>
</dbReference>
<accession>A0A2P6REF9</accession>
<protein>
    <submittedName>
        <fullName evidence="1">Uncharacterized protein</fullName>
    </submittedName>
</protein>
<evidence type="ECO:0000313" key="1">
    <source>
        <dbReference type="EMBL" id="PRQ44822.1"/>
    </source>
</evidence>
<organism evidence="1 2">
    <name type="scientific">Rosa chinensis</name>
    <name type="common">China rose</name>
    <dbReference type="NCBI Taxonomy" id="74649"/>
    <lineage>
        <taxon>Eukaryota</taxon>
        <taxon>Viridiplantae</taxon>
        <taxon>Streptophyta</taxon>
        <taxon>Embryophyta</taxon>
        <taxon>Tracheophyta</taxon>
        <taxon>Spermatophyta</taxon>
        <taxon>Magnoliopsida</taxon>
        <taxon>eudicotyledons</taxon>
        <taxon>Gunneridae</taxon>
        <taxon>Pentapetalae</taxon>
        <taxon>rosids</taxon>
        <taxon>fabids</taxon>
        <taxon>Rosales</taxon>
        <taxon>Rosaceae</taxon>
        <taxon>Rosoideae</taxon>
        <taxon>Rosoideae incertae sedis</taxon>
        <taxon>Rosa</taxon>
    </lineage>
</organism>
<dbReference type="AlphaFoldDB" id="A0A2P6REF9"/>
<comment type="caution">
    <text evidence="1">The sequence shown here is derived from an EMBL/GenBank/DDBJ whole genome shotgun (WGS) entry which is preliminary data.</text>
</comment>
<proteinExistence type="predicted"/>
<sequence>MNKRINLVRLIKPTDALFLNLISIDLIEKKEIEELGYLGRGTRTTKIYLFIYLFLNF</sequence>
<reference evidence="1 2" key="1">
    <citation type="journal article" date="2018" name="Nat. Genet.">
        <title>The Rosa genome provides new insights in the design of modern roses.</title>
        <authorList>
            <person name="Bendahmane M."/>
        </authorList>
    </citation>
    <scope>NUCLEOTIDE SEQUENCE [LARGE SCALE GENOMIC DNA]</scope>
    <source>
        <strain evidence="2">cv. Old Blush</strain>
    </source>
</reference>